<dbReference type="Pfam" id="PF02293">
    <property type="entry name" value="AmiS_UreI"/>
    <property type="match status" value="1"/>
</dbReference>
<evidence type="ECO:0000256" key="8">
    <source>
        <dbReference type="SAM" id="Phobius"/>
    </source>
</evidence>
<protein>
    <submittedName>
        <fullName evidence="9">AmiS/UreI family transporter</fullName>
    </submittedName>
</protein>
<dbReference type="EMBL" id="FNSA01000003">
    <property type="protein sequence ID" value="SED13354.1"/>
    <property type="molecule type" value="Genomic_DNA"/>
</dbReference>
<dbReference type="InterPro" id="IPR038523">
    <property type="entry name" value="AmiSUreI_transpt_sf"/>
</dbReference>
<dbReference type="STRING" id="57704.SAMN04489793_4069"/>
<evidence type="ECO:0000256" key="5">
    <source>
        <dbReference type="ARBA" id="ARBA00022692"/>
    </source>
</evidence>
<evidence type="ECO:0000256" key="2">
    <source>
        <dbReference type="ARBA" id="ARBA00010068"/>
    </source>
</evidence>
<feature type="transmembrane region" description="Helical" evidence="8">
    <location>
        <begin position="173"/>
        <end position="193"/>
    </location>
</feature>
<evidence type="ECO:0000256" key="1">
    <source>
        <dbReference type="ARBA" id="ARBA00004651"/>
    </source>
</evidence>
<name>A0A1H4Y8M9_TSUTY</name>
<dbReference type="Gene3D" id="1.25.40.600">
    <property type="match status" value="1"/>
</dbReference>
<feature type="transmembrane region" description="Helical" evidence="8">
    <location>
        <begin position="56"/>
        <end position="75"/>
    </location>
</feature>
<dbReference type="OrthoDB" id="6636366at2"/>
<keyword evidence="5 8" id="KW-0812">Transmembrane</keyword>
<keyword evidence="10" id="KW-1185">Reference proteome</keyword>
<dbReference type="InterPro" id="IPR003211">
    <property type="entry name" value="AmiSUreI_transpt"/>
</dbReference>
<reference evidence="10" key="1">
    <citation type="submission" date="2016-10" db="EMBL/GenBank/DDBJ databases">
        <authorList>
            <person name="Varghese N."/>
            <person name="Submissions S."/>
        </authorList>
    </citation>
    <scope>NUCLEOTIDE SEQUENCE [LARGE SCALE GENOMIC DNA]</scope>
    <source>
        <strain evidence="10">DSM 44234</strain>
    </source>
</reference>
<evidence type="ECO:0000256" key="4">
    <source>
        <dbReference type="ARBA" id="ARBA00022475"/>
    </source>
</evidence>
<dbReference type="RefSeq" id="WP_074850733.1">
    <property type="nucleotide sequence ID" value="NZ_CBDRGN010000003.1"/>
</dbReference>
<accession>A0A1H4Y8M9</accession>
<evidence type="ECO:0000256" key="6">
    <source>
        <dbReference type="ARBA" id="ARBA00022989"/>
    </source>
</evidence>
<dbReference type="GO" id="GO:0005886">
    <property type="term" value="C:plasma membrane"/>
    <property type="evidence" value="ECO:0007669"/>
    <property type="project" value="UniProtKB-SubCell"/>
</dbReference>
<keyword evidence="6 8" id="KW-1133">Transmembrane helix</keyword>
<keyword evidence="3" id="KW-0813">Transport</keyword>
<evidence type="ECO:0000256" key="7">
    <source>
        <dbReference type="ARBA" id="ARBA00023136"/>
    </source>
</evidence>
<evidence type="ECO:0000313" key="9">
    <source>
        <dbReference type="EMBL" id="SED13354.1"/>
    </source>
</evidence>
<organism evidence="9 10">
    <name type="scientific">Tsukamurella tyrosinosolvens</name>
    <dbReference type="NCBI Taxonomy" id="57704"/>
    <lineage>
        <taxon>Bacteria</taxon>
        <taxon>Bacillati</taxon>
        <taxon>Actinomycetota</taxon>
        <taxon>Actinomycetes</taxon>
        <taxon>Mycobacteriales</taxon>
        <taxon>Tsukamurellaceae</taxon>
        <taxon>Tsukamurella</taxon>
    </lineage>
</organism>
<feature type="transmembrane region" description="Helical" evidence="8">
    <location>
        <begin position="114"/>
        <end position="133"/>
    </location>
</feature>
<sequence length="216" mass="22418">MTTLGLLFVGAVLFVNGAWFLGAISAREAGVFNLFVGAMQVVLPTLAVVAADGDLAGVFGAGSSYLFGFTYLFVGVNNLMGNDGRGLGWYSLFVAAMAIVFGVFALAADPVLGVIWFVWAVMWLLFFLILACGKTSLMPFTGWLILVGSHLTCTIPALLIWRGTWPTSASAAVWAVVIAVALLVVSAVAARALPSLPAPASTPEPVPAAPARPEAA</sequence>
<dbReference type="AlphaFoldDB" id="A0A1H4Y8M9"/>
<feature type="transmembrane region" description="Helical" evidence="8">
    <location>
        <begin position="6"/>
        <end position="24"/>
    </location>
</feature>
<feature type="transmembrane region" description="Helical" evidence="8">
    <location>
        <begin position="31"/>
        <end position="50"/>
    </location>
</feature>
<dbReference type="Proteomes" id="UP000182241">
    <property type="component" value="Unassembled WGS sequence"/>
</dbReference>
<evidence type="ECO:0000256" key="3">
    <source>
        <dbReference type="ARBA" id="ARBA00022448"/>
    </source>
</evidence>
<comment type="subcellular location">
    <subcellularLocation>
        <location evidence="1">Cell membrane</location>
        <topology evidence="1">Multi-pass membrane protein</topology>
    </subcellularLocation>
</comment>
<keyword evidence="7 8" id="KW-0472">Membrane</keyword>
<feature type="transmembrane region" description="Helical" evidence="8">
    <location>
        <begin position="87"/>
        <end position="108"/>
    </location>
</feature>
<gene>
    <name evidence="9" type="ORF">SAMN04489793_4069</name>
</gene>
<evidence type="ECO:0000313" key="10">
    <source>
        <dbReference type="Proteomes" id="UP000182241"/>
    </source>
</evidence>
<proteinExistence type="inferred from homology"/>
<feature type="transmembrane region" description="Helical" evidence="8">
    <location>
        <begin position="140"/>
        <end position="161"/>
    </location>
</feature>
<comment type="similarity">
    <text evidence="2">Belongs to the AmiS/UreI family.</text>
</comment>
<keyword evidence="4" id="KW-1003">Cell membrane</keyword>